<sequence length="52" mass="6080">MYNNNARLNEYGGNDYWEGGLANPDVVLADLIKIFHPELLPDHELVYYRKLD</sequence>
<evidence type="ECO:0008006" key="3">
    <source>
        <dbReference type="Google" id="ProtNLM"/>
    </source>
</evidence>
<dbReference type="HOGENOM" id="CLU_3077798_0_0_0"/>
<dbReference type="eggNOG" id="COG0614">
    <property type="taxonomic scope" value="Bacteria"/>
</dbReference>
<proteinExistence type="predicted"/>
<dbReference type="STRING" id="926550.CLDAP_16550"/>
<dbReference type="EMBL" id="AP012337">
    <property type="protein sequence ID" value="BAL99694.1"/>
    <property type="molecule type" value="Genomic_DNA"/>
</dbReference>
<dbReference type="KEGG" id="cap:CLDAP_16550"/>
<accession>I0I357</accession>
<dbReference type="PATRIC" id="fig|926550.5.peg.1851"/>
<keyword evidence="2" id="KW-1185">Reference proteome</keyword>
<dbReference type="Proteomes" id="UP000007880">
    <property type="component" value="Chromosome"/>
</dbReference>
<dbReference type="AlphaFoldDB" id="I0I357"/>
<evidence type="ECO:0000313" key="2">
    <source>
        <dbReference type="Proteomes" id="UP000007880"/>
    </source>
</evidence>
<name>I0I357_CALAS</name>
<organism evidence="1 2">
    <name type="scientific">Caldilinea aerophila (strain DSM 14535 / JCM 11387 / NBRC 104270 / STL-6-O1)</name>
    <dbReference type="NCBI Taxonomy" id="926550"/>
    <lineage>
        <taxon>Bacteria</taxon>
        <taxon>Bacillati</taxon>
        <taxon>Chloroflexota</taxon>
        <taxon>Caldilineae</taxon>
        <taxon>Caldilineales</taxon>
        <taxon>Caldilineaceae</taxon>
        <taxon>Caldilinea</taxon>
    </lineage>
</organism>
<protein>
    <recommendedName>
        <fullName evidence="3">Fe/B12 periplasmic-binding domain-containing protein</fullName>
    </recommendedName>
</protein>
<reference evidence="1 2" key="1">
    <citation type="submission" date="2012-02" db="EMBL/GenBank/DDBJ databases">
        <title>Complete genome sequence of Caldilinea aerophila DSM 14535 (= NBRC 102666).</title>
        <authorList>
            <person name="Oguchi A."/>
            <person name="Hosoyama A."/>
            <person name="Sekine M."/>
            <person name="Fukai R."/>
            <person name="Kato Y."/>
            <person name="Nakamura S."/>
            <person name="Hanada S."/>
            <person name="Yamazaki S."/>
            <person name="Fujita N."/>
        </authorList>
    </citation>
    <scope>NUCLEOTIDE SEQUENCE [LARGE SCALE GENOMIC DNA]</scope>
    <source>
        <strain evidence="2">DSM 14535 / JCM 11387 / NBRC 104270 / STL-6-O1</strain>
    </source>
</reference>
<gene>
    <name evidence="1" type="ordered locus">CLDAP_16550</name>
</gene>
<evidence type="ECO:0000313" key="1">
    <source>
        <dbReference type="EMBL" id="BAL99694.1"/>
    </source>
</evidence>